<keyword evidence="2" id="KW-0804">Transcription</keyword>
<keyword evidence="5" id="KW-1185">Reference proteome</keyword>
<dbReference type="Pfam" id="PF08279">
    <property type="entry name" value="HTH_11"/>
    <property type="match status" value="1"/>
</dbReference>
<dbReference type="Pfam" id="PF13280">
    <property type="entry name" value="WYL"/>
    <property type="match status" value="1"/>
</dbReference>
<evidence type="ECO:0000256" key="1">
    <source>
        <dbReference type="ARBA" id="ARBA00023015"/>
    </source>
</evidence>
<dbReference type="InterPro" id="IPR001034">
    <property type="entry name" value="DeoR_HTH"/>
</dbReference>
<dbReference type="InterPro" id="IPR036388">
    <property type="entry name" value="WH-like_DNA-bd_sf"/>
</dbReference>
<reference evidence="4 5" key="1">
    <citation type="submission" date="2019-03" db="EMBL/GenBank/DDBJ databases">
        <title>Draft genome of Massilia hortus sp. nov., a novel bacterial species of the Oxalobacteraceae family.</title>
        <authorList>
            <person name="Peta V."/>
            <person name="Raths R."/>
            <person name="Bucking H."/>
        </authorList>
    </citation>
    <scope>NUCLEOTIDE SEQUENCE [LARGE SCALE GENOMIC DNA]</scope>
    <source>
        <strain evidence="4 5">ONC3</strain>
    </source>
</reference>
<dbReference type="GO" id="GO:0003700">
    <property type="term" value="F:DNA-binding transcription factor activity"/>
    <property type="evidence" value="ECO:0007669"/>
    <property type="project" value="InterPro"/>
</dbReference>
<keyword evidence="1" id="KW-0805">Transcription regulation</keyword>
<name>A0A4Y9SWN7_9BURK</name>
<dbReference type="Proteomes" id="UP000297258">
    <property type="component" value="Unassembled WGS sequence"/>
</dbReference>
<organism evidence="4 5">
    <name type="scientific">Massilia horti</name>
    <dbReference type="NCBI Taxonomy" id="2562153"/>
    <lineage>
        <taxon>Bacteria</taxon>
        <taxon>Pseudomonadati</taxon>
        <taxon>Pseudomonadota</taxon>
        <taxon>Betaproteobacteria</taxon>
        <taxon>Burkholderiales</taxon>
        <taxon>Oxalobacteraceae</taxon>
        <taxon>Telluria group</taxon>
        <taxon>Massilia</taxon>
    </lineage>
</organism>
<dbReference type="InterPro" id="IPR051534">
    <property type="entry name" value="CBASS_pafABC_assoc_protein"/>
</dbReference>
<gene>
    <name evidence="4" type="ORF">E4O92_19380</name>
</gene>
<dbReference type="InterPro" id="IPR036390">
    <property type="entry name" value="WH_DNA-bd_sf"/>
</dbReference>
<accession>A0A4Y9SWN7</accession>
<evidence type="ECO:0000256" key="2">
    <source>
        <dbReference type="ARBA" id="ARBA00023163"/>
    </source>
</evidence>
<dbReference type="AlphaFoldDB" id="A0A4Y9SWN7"/>
<dbReference type="OrthoDB" id="8555652at2"/>
<dbReference type="Gene3D" id="1.10.10.10">
    <property type="entry name" value="Winged helix-like DNA-binding domain superfamily/Winged helix DNA-binding domain"/>
    <property type="match status" value="1"/>
</dbReference>
<feature type="domain" description="HTH deoR-type" evidence="3">
    <location>
        <begin position="4"/>
        <end position="63"/>
    </location>
</feature>
<dbReference type="InterPro" id="IPR026881">
    <property type="entry name" value="WYL_dom"/>
</dbReference>
<dbReference type="SUPFAM" id="SSF46785">
    <property type="entry name" value="Winged helix' DNA-binding domain"/>
    <property type="match status" value="1"/>
</dbReference>
<dbReference type="PROSITE" id="PS51000">
    <property type="entry name" value="HTH_DEOR_2"/>
    <property type="match status" value="1"/>
</dbReference>
<dbReference type="PANTHER" id="PTHR34580">
    <property type="match status" value="1"/>
</dbReference>
<evidence type="ECO:0000259" key="3">
    <source>
        <dbReference type="PROSITE" id="PS51000"/>
    </source>
</evidence>
<dbReference type="EMBL" id="SPUM01000129">
    <property type="protein sequence ID" value="TFW29156.1"/>
    <property type="molecule type" value="Genomic_DNA"/>
</dbReference>
<evidence type="ECO:0000313" key="5">
    <source>
        <dbReference type="Proteomes" id="UP000297258"/>
    </source>
</evidence>
<proteinExistence type="predicted"/>
<protein>
    <submittedName>
        <fullName evidence="4">YafY family transcriptional regulator</fullName>
    </submittedName>
</protein>
<dbReference type="RefSeq" id="WP_135191303.1">
    <property type="nucleotide sequence ID" value="NZ_SPUM01000129.1"/>
</dbReference>
<dbReference type="InterPro" id="IPR028349">
    <property type="entry name" value="PafC-like"/>
</dbReference>
<sequence length="336" mass="37009">MYQPTTRLLAVLELLQAHARISGAEIAARLGVELRTVRRYIATLEGMGIPVTAERGRYGGYALMPGFKLPPMMFTDDEALALAVGLLAARSLGLGQAAPAVTSAQAKLERMMPSALKLRVRAVDEMVQLDMRKPASPADNGVLAVLSAAAQARRRVALRYRVENGSETAREFDTYGLAYHGGSWYAVGWCHLRGALRSFRLDRIVQVSPVDRSFARPPDFDPLGYLVESVARLARAHAVQVLLKTDLQTARDHLFYGAGVFEPVEGGTLLHNQSDDLDWFARQLARLPFPFEIRSPDLLRDALRACAERLLGLAGKTNEDRPQAVSSDKRMDNQTL</sequence>
<dbReference type="InterPro" id="IPR057727">
    <property type="entry name" value="WCX_dom"/>
</dbReference>
<dbReference type="PIRSF" id="PIRSF016838">
    <property type="entry name" value="PafC"/>
    <property type="match status" value="1"/>
</dbReference>
<dbReference type="PANTHER" id="PTHR34580:SF3">
    <property type="entry name" value="PROTEIN PAFB"/>
    <property type="match status" value="1"/>
</dbReference>
<comment type="caution">
    <text evidence="4">The sequence shown here is derived from an EMBL/GenBank/DDBJ whole genome shotgun (WGS) entry which is preliminary data.</text>
</comment>
<dbReference type="Pfam" id="PF25583">
    <property type="entry name" value="WCX"/>
    <property type="match status" value="1"/>
</dbReference>
<evidence type="ECO:0000313" key="4">
    <source>
        <dbReference type="EMBL" id="TFW29156.1"/>
    </source>
</evidence>
<dbReference type="PROSITE" id="PS52050">
    <property type="entry name" value="WYL"/>
    <property type="match status" value="1"/>
</dbReference>
<dbReference type="InterPro" id="IPR013196">
    <property type="entry name" value="HTH_11"/>
</dbReference>